<evidence type="ECO:0000256" key="6">
    <source>
        <dbReference type="SAM" id="Coils"/>
    </source>
</evidence>
<dbReference type="InterPro" id="IPR002661">
    <property type="entry name" value="Ribosome_recyc_fac"/>
</dbReference>
<name>D8UAM6_VOLCA</name>
<evidence type="ECO:0000256" key="7">
    <source>
        <dbReference type="SAM" id="MobiDB-lite"/>
    </source>
</evidence>
<evidence type="ECO:0000259" key="8">
    <source>
        <dbReference type="Pfam" id="PF01765"/>
    </source>
</evidence>
<dbReference type="KEGG" id="vcn:VOLCADRAFT_106930"/>
<organism evidence="10">
    <name type="scientific">Volvox carteri f. nagariensis</name>
    <dbReference type="NCBI Taxonomy" id="3068"/>
    <lineage>
        <taxon>Eukaryota</taxon>
        <taxon>Viridiplantae</taxon>
        <taxon>Chlorophyta</taxon>
        <taxon>core chlorophytes</taxon>
        <taxon>Chlorophyceae</taxon>
        <taxon>CS clade</taxon>
        <taxon>Chlamydomonadales</taxon>
        <taxon>Volvocaceae</taxon>
        <taxon>Volvox</taxon>
    </lineage>
</organism>
<dbReference type="PANTHER" id="PTHR20982:SF3">
    <property type="entry name" value="MITOCHONDRIAL RIBOSOME RECYCLING FACTOR PSEUDO 1"/>
    <property type="match status" value="1"/>
</dbReference>
<evidence type="ECO:0000256" key="5">
    <source>
        <dbReference type="ARBA" id="ARBA00032397"/>
    </source>
</evidence>
<gene>
    <name evidence="9" type="ORF">VOLCADRAFT_106930</name>
</gene>
<protein>
    <recommendedName>
        <fullName evidence="3">Ribosome-recycling factor, chloroplastic</fullName>
    </recommendedName>
    <alternativeName>
        <fullName evidence="5">Ribosome-releasing factor, chloroplastic</fullName>
    </alternativeName>
</protein>
<dbReference type="InterPro" id="IPR023584">
    <property type="entry name" value="Ribosome_recyc_fac_dom"/>
</dbReference>
<dbReference type="Gene3D" id="1.10.132.20">
    <property type="entry name" value="Ribosome-recycling factor"/>
    <property type="match status" value="1"/>
</dbReference>
<evidence type="ECO:0000256" key="1">
    <source>
        <dbReference type="ARBA" id="ARBA00002952"/>
    </source>
</evidence>
<dbReference type="RefSeq" id="XP_002955753.1">
    <property type="nucleotide sequence ID" value="XM_002955707.1"/>
</dbReference>
<dbReference type="InParanoid" id="D8UAM6"/>
<dbReference type="Pfam" id="PF01765">
    <property type="entry name" value="RRF"/>
    <property type="match status" value="1"/>
</dbReference>
<sequence>MYGHIRTASCLLACVARVPSHVASRHGWEHVCLSAEASCAPADEAPEDVFQLSNGPGGGSKHRGAGRDKGAAAVGEEAPLEFDLAPFVSQMRSALEHYQKELAGIRTGRASPGLLEGVMVGESSHGKHVPVRALGTVVVRNPHLLVVEVYNPQDAQPLAEAIQSSPLKLQARVEGLEVLVEVPRLTMDMVERMVRLAGQEAEAARAEVRRARHKALDLAKRVAAGGGVSKEETKRREVQVQVATDKHIAEVDALLRAKETELREKH</sequence>
<dbReference type="Gene3D" id="3.30.1360.40">
    <property type="match status" value="1"/>
</dbReference>
<evidence type="ECO:0000256" key="2">
    <source>
        <dbReference type="ARBA" id="ARBA00005912"/>
    </source>
</evidence>
<dbReference type="STRING" id="3068.D8UAM6"/>
<reference evidence="9 10" key="1">
    <citation type="journal article" date="2010" name="Science">
        <title>Genomic analysis of organismal complexity in the multicellular green alga Volvox carteri.</title>
        <authorList>
            <person name="Prochnik S.E."/>
            <person name="Umen J."/>
            <person name="Nedelcu A.M."/>
            <person name="Hallmann A."/>
            <person name="Miller S.M."/>
            <person name="Nishii I."/>
            <person name="Ferris P."/>
            <person name="Kuo A."/>
            <person name="Mitros T."/>
            <person name="Fritz-Laylin L.K."/>
            <person name="Hellsten U."/>
            <person name="Chapman J."/>
            <person name="Simakov O."/>
            <person name="Rensing S.A."/>
            <person name="Terry A."/>
            <person name="Pangilinan J."/>
            <person name="Kapitonov V."/>
            <person name="Jurka J."/>
            <person name="Salamov A."/>
            <person name="Shapiro H."/>
            <person name="Schmutz J."/>
            <person name="Grimwood J."/>
            <person name="Lindquist E."/>
            <person name="Lucas S."/>
            <person name="Grigoriev I.V."/>
            <person name="Schmitt R."/>
            <person name="Kirk D."/>
            <person name="Rokhsar D.S."/>
        </authorList>
    </citation>
    <scope>NUCLEOTIDE SEQUENCE [LARGE SCALE GENOMIC DNA]</scope>
    <source>
        <strain evidence="10">f. Nagariensis / Eve</strain>
    </source>
</reference>
<evidence type="ECO:0000313" key="10">
    <source>
        <dbReference type="Proteomes" id="UP000001058"/>
    </source>
</evidence>
<dbReference type="GeneID" id="9614415"/>
<accession>D8UAM6</accession>
<dbReference type="OrthoDB" id="407355at2759"/>
<comment type="function">
    <text evidence="1">Responsible for the release of ribosomes from messenger RNA at the termination of chloroplastic protein biosynthesis.</text>
</comment>
<dbReference type="GO" id="GO:0006412">
    <property type="term" value="P:translation"/>
    <property type="evidence" value="ECO:0007669"/>
    <property type="project" value="UniProtKB-KW"/>
</dbReference>
<dbReference type="InterPro" id="IPR036191">
    <property type="entry name" value="RRF_sf"/>
</dbReference>
<feature type="coiled-coil region" evidence="6">
    <location>
        <begin position="194"/>
        <end position="221"/>
    </location>
</feature>
<dbReference type="Proteomes" id="UP000001058">
    <property type="component" value="Unassembled WGS sequence"/>
</dbReference>
<proteinExistence type="inferred from homology"/>
<dbReference type="FunCoup" id="D8UAM6">
    <property type="interactions" value="740"/>
</dbReference>
<keyword evidence="4" id="KW-0648">Protein biosynthesis</keyword>
<comment type="similarity">
    <text evidence="2">Belongs to the RRF family.</text>
</comment>
<keyword evidence="10" id="KW-1185">Reference proteome</keyword>
<evidence type="ECO:0000256" key="4">
    <source>
        <dbReference type="ARBA" id="ARBA00022917"/>
    </source>
</evidence>
<dbReference type="EMBL" id="GL378375">
    <property type="protein sequence ID" value="EFJ43178.1"/>
    <property type="molecule type" value="Genomic_DNA"/>
</dbReference>
<dbReference type="eggNOG" id="KOG4759">
    <property type="taxonomic scope" value="Eukaryota"/>
</dbReference>
<feature type="domain" description="Ribosome recycling factor" evidence="8">
    <location>
        <begin position="99"/>
        <end position="262"/>
    </location>
</feature>
<dbReference type="AlphaFoldDB" id="D8UAM6"/>
<evidence type="ECO:0000256" key="3">
    <source>
        <dbReference type="ARBA" id="ARBA00014063"/>
    </source>
</evidence>
<dbReference type="GO" id="GO:0005739">
    <property type="term" value="C:mitochondrion"/>
    <property type="evidence" value="ECO:0007669"/>
    <property type="project" value="TreeGrafter"/>
</dbReference>
<feature type="region of interest" description="Disordered" evidence="7">
    <location>
        <begin position="50"/>
        <end position="70"/>
    </location>
</feature>
<keyword evidence="6" id="KW-0175">Coiled coil</keyword>
<dbReference type="PANTHER" id="PTHR20982">
    <property type="entry name" value="RIBOSOME RECYCLING FACTOR"/>
    <property type="match status" value="1"/>
</dbReference>
<evidence type="ECO:0000313" key="9">
    <source>
        <dbReference type="EMBL" id="EFJ43178.1"/>
    </source>
</evidence>
<dbReference type="SUPFAM" id="SSF55194">
    <property type="entry name" value="Ribosome recycling factor, RRF"/>
    <property type="match status" value="1"/>
</dbReference>
<dbReference type="GO" id="GO:0043023">
    <property type="term" value="F:ribosomal large subunit binding"/>
    <property type="evidence" value="ECO:0007669"/>
    <property type="project" value="TreeGrafter"/>
</dbReference>